<gene>
    <name evidence="2" type="ORF">CALVIDRAFT_526762</name>
</gene>
<accession>A0A167NFS0</accession>
<sequence length="310" mass="33990">MTFYERFYDSLMINSVEELQSYIRDLIDGDDFAGLQWAMKGYDNILASSIAEKIGIVDEEVCPTGIRIGTSGKRLYTVWIELGGIDTPGSWNTYEAEKTAVQDSHRVQMVGLMGPDGEELVQLQHKARAKGAIVDMRVGKERARIGNCGETPTLTWLLHLAYGPGSPLRESSVSFVTIMTEHAMEVVNTLRGATHATDGVELMRHLDTVMLQPAGRALHLCSTYVKEKVDGQRLKLEWDGLWGAEQMSRWCLKDVRDGLLGEDSSASLLTDQGGVRRGTAGQQGQESAVRPGMAWGRAAGLGRGGSTRQS</sequence>
<evidence type="ECO:0000256" key="1">
    <source>
        <dbReference type="SAM" id="MobiDB-lite"/>
    </source>
</evidence>
<evidence type="ECO:0000313" key="2">
    <source>
        <dbReference type="EMBL" id="KZO97663.1"/>
    </source>
</evidence>
<proteinExistence type="predicted"/>
<dbReference type="Proteomes" id="UP000076738">
    <property type="component" value="Unassembled WGS sequence"/>
</dbReference>
<feature type="compositionally biased region" description="Gly residues" evidence="1">
    <location>
        <begin position="299"/>
        <end position="310"/>
    </location>
</feature>
<dbReference type="AlphaFoldDB" id="A0A167NFS0"/>
<dbReference type="EMBL" id="KV417279">
    <property type="protein sequence ID" value="KZO97663.1"/>
    <property type="molecule type" value="Genomic_DNA"/>
</dbReference>
<evidence type="ECO:0000313" key="3">
    <source>
        <dbReference type="Proteomes" id="UP000076738"/>
    </source>
</evidence>
<name>A0A167NFS0_CALVF</name>
<organism evidence="2 3">
    <name type="scientific">Calocera viscosa (strain TUFC12733)</name>
    <dbReference type="NCBI Taxonomy" id="1330018"/>
    <lineage>
        <taxon>Eukaryota</taxon>
        <taxon>Fungi</taxon>
        <taxon>Dikarya</taxon>
        <taxon>Basidiomycota</taxon>
        <taxon>Agaricomycotina</taxon>
        <taxon>Dacrymycetes</taxon>
        <taxon>Dacrymycetales</taxon>
        <taxon>Dacrymycetaceae</taxon>
        <taxon>Calocera</taxon>
    </lineage>
</organism>
<keyword evidence="3" id="KW-1185">Reference proteome</keyword>
<protein>
    <submittedName>
        <fullName evidence="2">Uncharacterized protein</fullName>
    </submittedName>
</protein>
<feature type="region of interest" description="Disordered" evidence="1">
    <location>
        <begin position="270"/>
        <end position="310"/>
    </location>
</feature>
<reference evidence="2 3" key="1">
    <citation type="journal article" date="2016" name="Mol. Biol. Evol.">
        <title>Comparative Genomics of Early-Diverging Mushroom-Forming Fungi Provides Insights into the Origins of Lignocellulose Decay Capabilities.</title>
        <authorList>
            <person name="Nagy L.G."/>
            <person name="Riley R."/>
            <person name="Tritt A."/>
            <person name="Adam C."/>
            <person name="Daum C."/>
            <person name="Floudas D."/>
            <person name="Sun H."/>
            <person name="Yadav J.S."/>
            <person name="Pangilinan J."/>
            <person name="Larsson K.H."/>
            <person name="Matsuura K."/>
            <person name="Barry K."/>
            <person name="Labutti K."/>
            <person name="Kuo R."/>
            <person name="Ohm R.A."/>
            <person name="Bhattacharya S.S."/>
            <person name="Shirouzu T."/>
            <person name="Yoshinaga Y."/>
            <person name="Martin F.M."/>
            <person name="Grigoriev I.V."/>
            <person name="Hibbett D.S."/>
        </authorList>
    </citation>
    <scope>NUCLEOTIDE SEQUENCE [LARGE SCALE GENOMIC DNA]</scope>
    <source>
        <strain evidence="2 3">TUFC12733</strain>
    </source>
</reference>
<dbReference type="OrthoDB" id="10591594at2759"/>